<dbReference type="RefSeq" id="WP_152502605.1">
    <property type="nucleotide sequence ID" value="NZ_CP120863.1"/>
</dbReference>
<dbReference type="InterPro" id="IPR029063">
    <property type="entry name" value="SAM-dependent_MTases_sf"/>
</dbReference>
<dbReference type="EMBL" id="CP120863">
    <property type="protein sequence ID" value="WFE88398.1"/>
    <property type="molecule type" value="Genomic_DNA"/>
</dbReference>
<dbReference type="InterPro" id="IPR002935">
    <property type="entry name" value="SAM_O-MeTrfase"/>
</dbReference>
<keyword evidence="1 4" id="KW-0489">Methyltransferase</keyword>
<evidence type="ECO:0000256" key="1">
    <source>
        <dbReference type="ARBA" id="ARBA00022603"/>
    </source>
</evidence>
<accession>A0ABY8F6U5</accession>
<dbReference type="GO" id="GO:0032259">
    <property type="term" value="P:methylation"/>
    <property type="evidence" value="ECO:0007669"/>
    <property type="project" value="UniProtKB-KW"/>
</dbReference>
<dbReference type="InterPro" id="IPR050362">
    <property type="entry name" value="Cation-dep_OMT"/>
</dbReference>
<sequence length="220" mass="24880">MADRLEITADLIDYVCQHGTRESASLKRLRHHTQILPDADMRVPQEQGQLLYFLIKALNAKRVMELGVFTGYSTLWMASALPDDGRVVAIDKRNNWQELAETHWQEAGVRHKIDFRIGRAQGVMQDMLNEGEGSSFDLIFVDADKKSYTAYYELALKLLRTGGIMVFDNMLRLGDVIDPEIKDPAVDDIRALNARLRDDDRVVISMLPFSDGLTLALKAA</sequence>
<gene>
    <name evidence="4" type="ORF">K1718_19835</name>
</gene>
<dbReference type="SUPFAM" id="SSF53335">
    <property type="entry name" value="S-adenosyl-L-methionine-dependent methyltransferases"/>
    <property type="match status" value="1"/>
</dbReference>
<evidence type="ECO:0000313" key="4">
    <source>
        <dbReference type="EMBL" id="WFE88398.1"/>
    </source>
</evidence>
<dbReference type="Proteomes" id="UP001209803">
    <property type="component" value="Chromosome"/>
</dbReference>
<dbReference type="Pfam" id="PF01596">
    <property type="entry name" value="Methyltransf_3"/>
    <property type="match status" value="1"/>
</dbReference>
<evidence type="ECO:0000256" key="3">
    <source>
        <dbReference type="ARBA" id="ARBA00022691"/>
    </source>
</evidence>
<evidence type="ECO:0000313" key="5">
    <source>
        <dbReference type="Proteomes" id="UP001209803"/>
    </source>
</evidence>
<dbReference type="PROSITE" id="PS51682">
    <property type="entry name" value="SAM_OMT_I"/>
    <property type="match status" value="1"/>
</dbReference>
<keyword evidence="2 4" id="KW-0808">Transferase</keyword>
<dbReference type="PANTHER" id="PTHR10509:SF14">
    <property type="entry name" value="CAFFEOYL-COA O-METHYLTRANSFERASE 3-RELATED"/>
    <property type="match status" value="1"/>
</dbReference>
<organism evidence="4 5">
    <name type="scientific">Roseibium porphyridii</name>
    <dbReference type="NCBI Taxonomy" id="2866279"/>
    <lineage>
        <taxon>Bacteria</taxon>
        <taxon>Pseudomonadati</taxon>
        <taxon>Pseudomonadota</taxon>
        <taxon>Alphaproteobacteria</taxon>
        <taxon>Hyphomicrobiales</taxon>
        <taxon>Stappiaceae</taxon>
        <taxon>Roseibium</taxon>
    </lineage>
</organism>
<dbReference type="GO" id="GO:0008168">
    <property type="term" value="F:methyltransferase activity"/>
    <property type="evidence" value="ECO:0007669"/>
    <property type="project" value="UniProtKB-KW"/>
</dbReference>
<dbReference type="Gene3D" id="3.40.50.150">
    <property type="entry name" value="Vaccinia Virus protein VP39"/>
    <property type="match status" value="1"/>
</dbReference>
<name>A0ABY8F6U5_9HYPH</name>
<keyword evidence="5" id="KW-1185">Reference proteome</keyword>
<keyword evidence="3" id="KW-0949">S-adenosyl-L-methionine</keyword>
<dbReference type="CDD" id="cd02440">
    <property type="entry name" value="AdoMet_MTases"/>
    <property type="match status" value="1"/>
</dbReference>
<protein>
    <submittedName>
        <fullName evidence="4">Class I SAM-dependent methyltransferase</fullName>
        <ecNumber evidence="4">2.1.1.-</ecNumber>
    </submittedName>
</protein>
<proteinExistence type="predicted"/>
<dbReference type="PANTHER" id="PTHR10509">
    <property type="entry name" value="O-METHYLTRANSFERASE-RELATED"/>
    <property type="match status" value="1"/>
</dbReference>
<reference evidence="4 5" key="1">
    <citation type="submission" date="2023-03" db="EMBL/GenBank/DDBJ databases">
        <title>Roseibium porphyridii sp. nov. and Roseibium rhodosorbium sp. nov. isolated from marine algae, Porphyridium cruentum and Rhodosorus marinus, respectively.</title>
        <authorList>
            <person name="Lee M.W."/>
            <person name="Choi B.J."/>
            <person name="Lee J.K."/>
            <person name="Choi D.G."/>
            <person name="Baek J.H."/>
            <person name="Bayburt H."/>
            <person name="Kim J.M."/>
            <person name="Han D.M."/>
            <person name="Kim K.H."/>
            <person name="Jeon C.O."/>
        </authorList>
    </citation>
    <scope>NUCLEOTIDE SEQUENCE [LARGE SCALE GENOMIC DNA]</scope>
    <source>
        <strain evidence="4 5">KMA01</strain>
    </source>
</reference>
<evidence type="ECO:0000256" key="2">
    <source>
        <dbReference type="ARBA" id="ARBA00022679"/>
    </source>
</evidence>
<dbReference type="EC" id="2.1.1.-" evidence="4"/>